<sequence>MHGTKATTVSKKIACDIAASPIFGSLFISKLHYRKVIRLLSLNIEGNSFEYFRYLYLVTYAAN</sequence>
<name>A0A1I8EL95_WUCBA</name>
<organism evidence="1">
    <name type="scientific">Wuchereria bancrofti</name>
    <dbReference type="NCBI Taxonomy" id="6293"/>
    <lineage>
        <taxon>Eukaryota</taxon>
        <taxon>Metazoa</taxon>
        <taxon>Ecdysozoa</taxon>
        <taxon>Nematoda</taxon>
        <taxon>Chromadorea</taxon>
        <taxon>Rhabditida</taxon>
        <taxon>Spirurina</taxon>
        <taxon>Spiruromorpha</taxon>
        <taxon>Filarioidea</taxon>
        <taxon>Onchocercidae</taxon>
        <taxon>Wuchereria</taxon>
    </lineage>
</organism>
<reference evidence="1" key="1">
    <citation type="submission" date="2016-11" db="UniProtKB">
        <authorList>
            <consortium name="WormBaseParasite"/>
        </authorList>
    </citation>
    <scope>IDENTIFICATION</scope>
    <source>
        <strain evidence="1">pt0022</strain>
    </source>
</reference>
<dbReference type="WBParaSite" id="maker-PairedContig_2934-snap-gene-0.2-mRNA-1">
    <property type="protein sequence ID" value="maker-PairedContig_2934-snap-gene-0.2-mRNA-1"/>
    <property type="gene ID" value="maker-PairedContig_2934-snap-gene-0.2"/>
</dbReference>
<proteinExistence type="predicted"/>
<accession>A0A1I8EL95</accession>
<evidence type="ECO:0000313" key="1">
    <source>
        <dbReference type="WBParaSite" id="maker-PairedContig_2934-snap-gene-0.2-mRNA-1"/>
    </source>
</evidence>
<protein>
    <submittedName>
        <fullName evidence="1">Uncharacterized protein</fullName>
    </submittedName>
</protein>
<dbReference type="AlphaFoldDB" id="A0A1I8EL95"/>